<dbReference type="Proteomes" id="UP000015104">
    <property type="component" value="Unassembled WGS sequence"/>
</dbReference>
<evidence type="ECO:0000313" key="1">
    <source>
        <dbReference type="EnsemblMetazoa" id="tetur16g01970.1"/>
    </source>
</evidence>
<evidence type="ECO:0000313" key="2">
    <source>
        <dbReference type="Proteomes" id="UP000015104"/>
    </source>
</evidence>
<accession>T1KNR9</accession>
<reference evidence="1" key="2">
    <citation type="submission" date="2015-06" db="UniProtKB">
        <authorList>
            <consortium name="EnsemblMetazoa"/>
        </authorList>
    </citation>
    <scope>IDENTIFICATION</scope>
</reference>
<protein>
    <submittedName>
        <fullName evidence="1">Uncharacterized protein</fullName>
    </submittedName>
</protein>
<sequence length="71" mass="8078">MAAAHGAVHISLDKSDELLEQIRDLFPGRQASRLVIIRSSGIEPTPRDITFTKGWLNGNRMDFYLVEHDRD</sequence>
<keyword evidence="2" id="KW-1185">Reference proteome</keyword>
<organism evidence="1 2">
    <name type="scientific">Tetranychus urticae</name>
    <name type="common">Two-spotted spider mite</name>
    <dbReference type="NCBI Taxonomy" id="32264"/>
    <lineage>
        <taxon>Eukaryota</taxon>
        <taxon>Metazoa</taxon>
        <taxon>Ecdysozoa</taxon>
        <taxon>Arthropoda</taxon>
        <taxon>Chelicerata</taxon>
        <taxon>Arachnida</taxon>
        <taxon>Acari</taxon>
        <taxon>Acariformes</taxon>
        <taxon>Trombidiformes</taxon>
        <taxon>Prostigmata</taxon>
        <taxon>Eleutherengona</taxon>
        <taxon>Raphignathae</taxon>
        <taxon>Tetranychoidea</taxon>
        <taxon>Tetranychidae</taxon>
        <taxon>Tetranychus</taxon>
    </lineage>
</organism>
<proteinExistence type="predicted"/>
<dbReference type="HOGENOM" id="CLU_2743302_0_0_1"/>
<name>T1KNR9_TETUR</name>
<dbReference type="EMBL" id="CAEY01000277">
    <property type="status" value="NOT_ANNOTATED_CDS"/>
    <property type="molecule type" value="Genomic_DNA"/>
</dbReference>
<dbReference type="EnsemblMetazoa" id="tetur16g01970.1">
    <property type="protein sequence ID" value="tetur16g01970.1"/>
    <property type="gene ID" value="tetur16g01970"/>
</dbReference>
<reference evidence="2" key="1">
    <citation type="submission" date="2011-08" db="EMBL/GenBank/DDBJ databases">
        <authorList>
            <person name="Rombauts S."/>
        </authorList>
    </citation>
    <scope>NUCLEOTIDE SEQUENCE</scope>
    <source>
        <strain evidence="2">London</strain>
    </source>
</reference>
<dbReference type="AlphaFoldDB" id="T1KNR9"/>